<proteinExistence type="predicted"/>
<comment type="caution">
    <text evidence="1">The sequence shown here is derived from an EMBL/GenBank/DDBJ whole genome shotgun (WGS) entry which is preliminary data.</text>
</comment>
<evidence type="ECO:0000313" key="2">
    <source>
        <dbReference type="Proteomes" id="UP000239724"/>
    </source>
</evidence>
<dbReference type="SUPFAM" id="SSF52172">
    <property type="entry name" value="CheY-like"/>
    <property type="match status" value="1"/>
</dbReference>
<accession>A0A2S6NJ25</accession>
<protein>
    <recommendedName>
        <fullName evidence="3">Response regulatory domain-containing protein</fullName>
    </recommendedName>
</protein>
<dbReference type="Gene3D" id="3.40.50.2300">
    <property type="match status" value="1"/>
</dbReference>
<organism evidence="1 2">
    <name type="scientific">Rhodopila globiformis</name>
    <name type="common">Rhodopseudomonas globiformis</name>
    <dbReference type="NCBI Taxonomy" id="1071"/>
    <lineage>
        <taxon>Bacteria</taxon>
        <taxon>Pseudomonadati</taxon>
        <taxon>Pseudomonadota</taxon>
        <taxon>Alphaproteobacteria</taxon>
        <taxon>Acetobacterales</taxon>
        <taxon>Acetobacteraceae</taxon>
        <taxon>Rhodopila</taxon>
    </lineage>
</organism>
<dbReference type="EMBL" id="NHRY01000090">
    <property type="protein sequence ID" value="PPQ34738.1"/>
    <property type="molecule type" value="Genomic_DNA"/>
</dbReference>
<evidence type="ECO:0000313" key="1">
    <source>
        <dbReference type="EMBL" id="PPQ34738.1"/>
    </source>
</evidence>
<reference evidence="1 2" key="1">
    <citation type="journal article" date="2018" name="Arch. Microbiol.">
        <title>New insights into the metabolic potential of the phototrophic purple bacterium Rhodopila globiformis DSM 161(T) from its draft genome sequence and evidence for a vanadium-dependent nitrogenase.</title>
        <authorList>
            <person name="Imhoff J.F."/>
            <person name="Rahn T."/>
            <person name="Kunzel S."/>
            <person name="Neulinger S.C."/>
        </authorList>
    </citation>
    <scope>NUCLEOTIDE SEQUENCE [LARGE SCALE GENOMIC DNA]</scope>
    <source>
        <strain evidence="1 2">DSM 161</strain>
    </source>
</reference>
<keyword evidence="2" id="KW-1185">Reference proteome</keyword>
<name>A0A2S6NJ25_RHOGL</name>
<gene>
    <name evidence="1" type="ORF">CCS01_09695</name>
</gene>
<sequence>MADDEIMIALNLEEGLREAGAEVWSAVTVASARECAEGISLIGAVLDVRLGTEDTEEIADILFTRGIPFVFNSGHTLPDRMQARYRGIRALTKPLRQSQIL</sequence>
<dbReference type="RefSeq" id="WP_104518651.1">
    <property type="nucleotide sequence ID" value="NZ_NHRY01000090.1"/>
</dbReference>
<evidence type="ECO:0008006" key="3">
    <source>
        <dbReference type="Google" id="ProtNLM"/>
    </source>
</evidence>
<dbReference type="AlphaFoldDB" id="A0A2S6NJ25"/>
<dbReference type="InterPro" id="IPR011006">
    <property type="entry name" value="CheY-like_superfamily"/>
</dbReference>
<dbReference type="Proteomes" id="UP000239724">
    <property type="component" value="Unassembled WGS sequence"/>
</dbReference>
<dbReference type="OrthoDB" id="582170at2"/>